<dbReference type="HAMAP" id="MF_01104">
    <property type="entry name" value="Syd"/>
    <property type="match status" value="1"/>
</dbReference>
<gene>
    <name evidence="4 5" type="primary">syd</name>
    <name evidence="5" type="ORF">R8Z52_14665</name>
</gene>
<proteinExistence type="inferred from homology"/>
<keyword evidence="2 4" id="KW-0997">Cell inner membrane</keyword>
<comment type="function">
    <text evidence="4">Interacts with the SecY protein in vivo. May bind preferentially to an uncomplexed state of SecY, thus functioning either as a chelating agent for excess SecY in the cell or as a regulatory factor that negatively controls the translocase function.</text>
</comment>
<dbReference type="InterPro" id="IPR038228">
    <property type="entry name" value="Syd_sf"/>
</dbReference>
<organism evidence="5 6">
    <name type="scientific">Vibrio porteresiae DSM 19223</name>
    <dbReference type="NCBI Taxonomy" id="1123496"/>
    <lineage>
        <taxon>Bacteria</taxon>
        <taxon>Pseudomonadati</taxon>
        <taxon>Pseudomonadota</taxon>
        <taxon>Gammaproteobacteria</taxon>
        <taxon>Vibrionales</taxon>
        <taxon>Vibrionaceae</taxon>
        <taxon>Vibrio</taxon>
    </lineage>
</organism>
<accession>A0ABZ0QA63</accession>
<evidence type="ECO:0000313" key="6">
    <source>
        <dbReference type="Proteomes" id="UP001304071"/>
    </source>
</evidence>
<evidence type="ECO:0000256" key="3">
    <source>
        <dbReference type="ARBA" id="ARBA00023136"/>
    </source>
</evidence>
<dbReference type="EMBL" id="CP138203">
    <property type="protein sequence ID" value="WPC73344.1"/>
    <property type="molecule type" value="Genomic_DNA"/>
</dbReference>
<evidence type="ECO:0000256" key="1">
    <source>
        <dbReference type="ARBA" id="ARBA00022475"/>
    </source>
</evidence>
<evidence type="ECO:0000256" key="2">
    <source>
        <dbReference type="ARBA" id="ARBA00022519"/>
    </source>
</evidence>
<sequence>MTSIDKALALFSQRYVAQCQQQFGHLPADADLVGLASPCISETTEECVYWQPVVREEKGDFSNVERAIELTLHADVIEFYGSQYCADMPAQWHGQSLTLLQVWSDEDFERLQENILGHLVMQRRLKQKPTVFIAAAEDELQVISLCNLTGQVLLETLGTNKREVLAPSLDLFLSQLQPSPMKTTV</sequence>
<protein>
    <recommendedName>
        <fullName evidence="4">Protein Syd</fullName>
    </recommendedName>
</protein>
<keyword evidence="3 4" id="KW-0472">Membrane</keyword>
<dbReference type="NCBIfam" id="NF003439">
    <property type="entry name" value="PRK04968.1"/>
    <property type="match status" value="1"/>
</dbReference>
<comment type="similarity">
    <text evidence="4">Belongs to the Syd family.</text>
</comment>
<evidence type="ECO:0000313" key="5">
    <source>
        <dbReference type="EMBL" id="WPC73344.1"/>
    </source>
</evidence>
<dbReference type="CDD" id="cd16323">
    <property type="entry name" value="Syd"/>
    <property type="match status" value="1"/>
</dbReference>
<comment type="subcellular location">
    <subcellularLocation>
        <location evidence="4">Cell inner membrane</location>
        <topology evidence="4">Peripheral membrane protein</topology>
        <orientation evidence="4">Cytoplasmic side</orientation>
    </subcellularLocation>
    <text evidence="4">Loosely associated with the cytoplasmic side of the inner membrane, probably via SecY.</text>
</comment>
<reference evidence="5 6" key="1">
    <citation type="submission" date="2023-11" db="EMBL/GenBank/DDBJ databases">
        <title>Plant-associative lifestyle of Vibrio porteresiae and its evolutionary dynamics.</title>
        <authorList>
            <person name="Rameshkumar N."/>
            <person name="Kirti K."/>
        </authorList>
    </citation>
    <scope>NUCLEOTIDE SEQUENCE [LARGE SCALE GENOMIC DNA]</scope>
    <source>
        <strain evidence="5 6">MSSRF30</strain>
    </source>
</reference>
<dbReference type="InterPro" id="IPR009948">
    <property type="entry name" value="Syd"/>
</dbReference>
<dbReference type="Pfam" id="PF07348">
    <property type="entry name" value="Syd"/>
    <property type="match status" value="1"/>
</dbReference>
<dbReference type="RefSeq" id="WP_261893181.1">
    <property type="nucleotide sequence ID" value="NZ_AP024895.1"/>
</dbReference>
<dbReference type="Gene3D" id="3.40.1580.20">
    <property type="entry name" value="Syd protein"/>
    <property type="match status" value="1"/>
</dbReference>
<keyword evidence="1 4" id="KW-1003">Cell membrane</keyword>
<name>A0ABZ0QA63_9VIBR</name>
<evidence type="ECO:0000256" key="4">
    <source>
        <dbReference type="HAMAP-Rule" id="MF_01104"/>
    </source>
</evidence>
<dbReference type="Proteomes" id="UP001304071">
    <property type="component" value="Chromosome 1"/>
</dbReference>
<keyword evidence="6" id="KW-1185">Reference proteome</keyword>